<dbReference type="GO" id="GO:0005524">
    <property type="term" value="F:ATP binding"/>
    <property type="evidence" value="ECO:0007669"/>
    <property type="project" value="UniProtKB-KW"/>
</dbReference>
<name>A0A1E7KKP8_9ACTN</name>
<dbReference type="PATRIC" id="fig|1075402.3.peg.4019"/>
<dbReference type="PANTHER" id="PTHR43392">
    <property type="entry name" value="AAA-TYPE ATPASE FAMILY PROTEIN / ANKYRIN REPEAT FAMILY PROTEIN"/>
    <property type="match status" value="1"/>
</dbReference>
<evidence type="ECO:0000256" key="1">
    <source>
        <dbReference type="ARBA" id="ARBA00022741"/>
    </source>
</evidence>
<dbReference type="InterPro" id="IPR027417">
    <property type="entry name" value="P-loop_NTPase"/>
</dbReference>
<evidence type="ECO:0000313" key="4">
    <source>
        <dbReference type="Proteomes" id="UP000176101"/>
    </source>
</evidence>
<accession>A0A1E7KKP8</accession>
<dbReference type="InterPro" id="IPR000641">
    <property type="entry name" value="CbxX/CfxQ"/>
</dbReference>
<dbReference type="OrthoDB" id="9806903at2"/>
<keyword evidence="1" id="KW-0547">Nucleotide-binding</keyword>
<dbReference type="InterPro" id="IPR050773">
    <property type="entry name" value="CbxX/CfxQ_RuBisCO_ESX"/>
</dbReference>
<dbReference type="PANTHER" id="PTHR43392:SF2">
    <property type="entry name" value="AAA-TYPE ATPASE FAMILY PROTEIN _ ANKYRIN REPEAT FAMILY PROTEIN"/>
    <property type="match status" value="1"/>
</dbReference>
<keyword evidence="2" id="KW-0067">ATP-binding</keyword>
<dbReference type="AlphaFoldDB" id="A0A1E7KKP8"/>
<dbReference type="GO" id="GO:0016887">
    <property type="term" value="F:ATP hydrolysis activity"/>
    <property type="evidence" value="ECO:0007669"/>
    <property type="project" value="TreeGrafter"/>
</dbReference>
<dbReference type="RefSeq" id="WP_070195579.1">
    <property type="nucleotide sequence ID" value="NZ_LJGU01000113.1"/>
</dbReference>
<dbReference type="SUPFAM" id="SSF52540">
    <property type="entry name" value="P-loop containing nucleoside triphosphate hydrolases"/>
    <property type="match status" value="1"/>
</dbReference>
<dbReference type="Proteomes" id="UP000176101">
    <property type="component" value="Unassembled WGS sequence"/>
</dbReference>
<protein>
    <recommendedName>
        <fullName evidence="5">CbbX AAA lid domain-containing protein</fullName>
    </recommendedName>
</protein>
<sequence length="137" mass="15087">MVVVLVGYPHEITELLASNPGLVSRFTTRVDFPSYSAEELAQIDHGVLEEHGDVMDEDAVTVLEACCKRAVEEGLVDRLGKGRLARELCRKAAALRDLRRYETHGDSGTLTRSEITTVRVADLSQAFRELSDCVTAP</sequence>
<evidence type="ECO:0008006" key="5">
    <source>
        <dbReference type="Google" id="ProtNLM"/>
    </source>
</evidence>
<comment type="caution">
    <text evidence="3">The sequence shown here is derived from an EMBL/GenBank/DDBJ whole genome shotgun (WGS) entry which is preliminary data.</text>
</comment>
<proteinExistence type="predicted"/>
<organism evidence="3 4">
    <name type="scientific">Streptomyces oceani</name>
    <dbReference type="NCBI Taxonomy" id="1075402"/>
    <lineage>
        <taxon>Bacteria</taxon>
        <taxon>Bacillati</taxon>
        <taxon>Actinomycetota</taxon>
        <taxon>Actinomycetes</taxon>
        <taxon>Kitasatosporales</taxon>
        <taxon>Streptomycetaceae</taxon>
        <taxon>Streptomyces</taxon>
    </lineage>
</organism>
<dbReference type="Gene3D" id="1.10.8.60">
    <property type="match status" value="1"/>
</dbReference>
<gene>
    <name evidence="3" type="ORF">AN216_06200</name>
</gene>
<evidence type="ECO:0000313" key="3">
    <source>
        <dbReference type="EMBL" id="OEV04508.1"/>
    </source>
</evidence>
<dbReference type="EMBL" id="LJGU01000113">
    <property type="protein sequence ID" value="OEV04508.1"/>
    <property type="molecule type" value="Genomic_DNA"/>
</dbReference>
<dbReference type="STRING" id="1075402.AN216_06200"/>
<dbReference type="PRINTS" id="PR00819">
    <property type="entry name" value="CBXCFQXSUPER"/>
</dbReference>
<reference evidence="3 4" key="1">
    <citation type="journal article" date="2016" name="Front. Microbiol.">
        <title>Comparative Genomics Analysis of Streptomyces Species Reveals Their Adaptation to the Marine Environment and Their Diversity at the Genomic Level.</title>
        <authorList>
            <person name="Tian X."/>
            <person name="Zhang Z."/>
            <person name="Yang T."/>
            <person name="Chen M."/>
            <person name="Li J."/>
            <person name="Chen F."/>
            <person name="Yang J."/>
            <person name="Li W."/>
            <person name="Zhang B."/>
            <person name="Zhang Z."/>
            <person name="Wu J."/>
            <person name="Zhang C."/>
            <person name="Long L."/>
            <person name="Xiao J."/>
        </authorList>
    </citation>
    <scope>NUCLEOTIDE SEQUENCE [LARGE SCALE GENOMIC DNA]</scope>
    <source>
        <strain evidence="3 4">SCSIO 02100</strain>
    </source>
</reference>
<keyword evidence="4" id="KW-1185">Reference proteome</keyword>
<evidence type="ECO:0000256" key="2">
    <source>
        <dbReference type="ARBA" id="ARBA00022840"/>
    </source>
</evidence>